<dbReference type="EMBL" id="JAENHL010000008">
    <property type="protein sequence ID" value="MBK1869542.1"/>
    <property type="molecule type" value="Genomic_DNA"/>
</dbReference>
<protein>
    <submittedName>
        <fullName evidence="1">Polyphosphate polymerase domain-containing protein</fullName>
    </submittedName>
</protein>
<evidence type="ECO:0000313" key="1">
    <source>
        <dbReference type="EMBL" id="MBK1869542.1"/>
    </source>
</evidence>
<dbReference type="Proteomes" id="UP000616151">
    <property type="component" value="Unassembled WGS sequence"/>
</dbReference>
<keyword evidence="2" id="KW-1185">Reference proteome</keyword>
<evidence type="ECO:0000313" key="2">
    <source>
        <dbReference type="Proteomes" id="UP000616151"/>
    </source>
</evidence>
<reference evidence="1" key="1">
    <citation type="submission" date="2021-01" db="EMBL/GenBank/DDBJ databases">
        <authorList>
            <person name="Sun Q."/>
        </authorList>
    </citation>
    <scope>NUCLEOTIDE SEQUENCE</scope>
    <source>
        <strain evidence="1">YIM B02566</strain>
    </source>
</reference>
<sequence length="275" mass="31781">MSIIAHADLSLGQGFDPISLATLNARAEMLERLDNKYVVKRAVLQSAAAELARHFDILEIAGRRAFTYETCYFDDHDRRSYFDHHQGRRRRVKVRIRKYLDAALCFVEVKLKDKRGVTVKKRLPYAPEKFGRLDDEALAFVHHVYRALYGECFPYELQRVIDMRYVRLTLVAKEGGERMTIDSRLRFYDLGSYYAVDDDQFILETKSARGNGLADRVLRMLHQHPTNHCSKYCAATALLNRDTKKNRFLPALRKLASPGLTCLKPAARPELELLQ</sequence>
<comment type="caution">
    <text evidence="1">The sequence shown here is derived from an EMBL/GenBank/DDBJ whole genome shotgun (WGS) entry which is preliminary data.</text>
</comment>
<accession>A0ACC5RA88</accession>
<gene>
    <name evidence="1" type="ORF">JHL16_24495</name>
</gene>
<proteinExistence type="predicted"/>
<organism evidence="1 2">
    <name type="scientific">Taklimakanibacter albus</name>
    <dbReference type="NCBI Taxonomy" id="2800327"/>
    <lineage>
        <taxon>Bacteria</taxon>
        <taxon>Pseudomonadati</taxon>
        <taxon>Pseudomonadota</taxon>
        <taxon>Alphaproteobacteria</taxon>
        <taxon>Hyphomicrobiales</taxon>
        <taxon>Aestuariivirgaceae</taxon>
        <taxon>Taklimakanibacter</taxon>
    </lineage>
</organism>
<name>A0ACC5RA88_9HYPH</name>